<reference evidence="1" key="1">
    <citation type="submission" date="2020-03" db="EMBL/GenBank/DDBJ databases">
        <title>Castanea mollissima Vanexum genome sequencing.</title>
        <authorList>
            <person name="Staton M."/>
        </authorList>
    </citation>
    <scope>NUCLEOTIDE SEQUENCE</scope>
    <source>
        <tissue evidence="1">Leaf</tissue>
    </source>
</reference>
<gene>
    <name evidence="1" type="ORF">CMV_018146</name>
</gene>
<protein>
    <submittedName>
        <fullName evidence="1">Uncharacterized protein</fullName>
    </submittedName>
</protein>
<keyword evidence="2" id="KW-1185">Reference proteome</keyword>
<evidence type="ECO:0000313" key="1">
    <source>
        <dbReference type="EMBL" id="KAF3956763.1"/>
    </source>
</evidence>
<dbReference type="EMBL" id="JRKL02002997">
    <property type="protein sequence ID" value="KAF3956763.1"/>
    <property type="molecule type" value="Genomic_DNA"/>
</dbReference>
<organism evidence="1 2">
    <name type="scientific">Castanea mollissima</name>
    <name type="common">Chinese chestnut</name>
    <dbReference type="NCBI Taxonomy" id="60419"/>
    <lineage>
        <taxon>Eukaryota</taxon>
        <taxon>Viridiplantae</taxon>
        <taxon>Streptophyta</taxon>
        <taxon>Embryophyta</taxon>
        <taxon>Tracheophyta</taxon>
        <taxon>Spermatophyta</taxon>
        <taxon>Magnoliopsida</taxon>
        <taxon>eudicotyledons</taxon>
        <taxon>Gunneridae</taxon>
        <taxon>Pentapetalae</taxon>
        <taxon>rosids</taxon>
        <taxon>fabids</taxon>
        <taxon>Fagales</taxon>
        <taxon>Fagaceae</taxon>
        <taxon>Castanea</taxon>
    </lineage>
</organism>
<name>A0A8J4QRP5_9ROSI</name>
<accession>A0A8J4QRP5</accession>
<evidence type="ECO:0000313" key="2">
    <source>
        <dbReference type="Proteomes" id="UP000737018"/>
    </source>
</evidence>
<proteinExistence type="predicted"/>
<dbReference type="Proteomes" id="UP000737018">
    <property type="component" value="Unassembled WGS sequence"/>
</dbReference>
<sequence>MQLYSRNQHGGMGLDFRDSNGLVLAALSEVVNDVHDGGDNRSDSFDIHKRELSSWSLVHVHREGNQAAHNLA</sequence>
<comment type="caution">
    <text evidence="1">The sequence shown here is derived from an EMBL/GenBank/DDBJ whole genome shotgun (WGS) entry which is preliminary data.</text>
</comment>
<dbReference type="AlphaFoldDB" id="A0A8J4QRP5"/>